<dbReference type="OrthoDB" id="121051at2759"/>
<dbReference type="GO" id="GO:0005524">
    <property type="term" value="F:ATP binding"/>
    <property type="evidence" value="ECO:0007669"/>
    <property type="project" value="UniProtKB-KW"/>
</dbReference>
<dbReference type="AlphaFoldDB" id="L2GPE3"/>
<organism evidence="5 6">
    <name type="scientific">Vittaforma corneae (strain ATCC 50505)</name>
    <name type="common">Microsporidian parasite</name>
    <name type="synonym">Nosema corneum</name>
    <dbReference type="NCBI Taxonomy" id="993615"/>
    <lineage>
        <taxon>Eukaryota</taxon>
        <taxon>Fungi</taxon>
        <taxon>Fungi incertae sedis</taxon>
        <taxon>Microsporidia</taxon>
        <taxon>Nosematidae</taxon>
        <taxon>Vittaforma</taxon>
    </lineage>
</organism>
<dbReference type="Proteomes" id="UP000011082">
    <property type="component" value="Unassembled WGS sequence"/>
</dbReference>
<keyword evidence="3" id="KW-0238">DNA-binding</keyword>
<keyword evidence="6" id="KW-1185">Reference proteome</keyword>
<evidence type="ECO:0000313" key="5">
    <source>
        <dbReference type="EMBL" id="ELA42696.1"/>
    </source>
</evidence>
<evidence type="ECO:0000313" key="6">
    <source>
        <dbReference type="Proteomes" id="UP000011082"/>
    </source>
</evidence>
<dbReference type="GO" id="GO:0006298">
    <property type="term" value="P:mismatch repair"/>
    <property type="evidence" value="ECO:0007669"/>
    <property type="project" value="InterPro"/>
</dbReference>
<sequence>MFSKEIQFKRPRIENKVSIHNVSHVLFPEFQRSSYLFENNEVYVITGANMAGKSCYLRNLFHIAILSKIGCFIDCDSAEVPAFDEMYFINSIEDVNILTQKILKKTVSIEENYKTPERLVLIDELHCCSKIQLNLLLLLKNSRILTLFVTHRTELIDKLKDRNFKIFSYENFQLKEGVNNQSNVLKICERHFPEILQPPVKRMHFY</sequence>
<dbReference type="SMART" id="SM00534">
    <property type="entry name" value="MUTSac"/>
    <property type="match status" value="1"/>
</dbReference>
<dbReference type="PANTHER" id="PTHR11361:SF34">
    <property type="entry name" value="DNA MISMATCH REPAIR PROTEIN MSH1, MITOCHONDRIAL"/>
    <property type="match status" value="1"/>
</dbReference>
<dbReference type="STRING" id="993615.L2GPE3"/>
<accession>L2GPE3</accession>
<dbReference type="InterPro" id="IPR027417">
    <property type="entry name" value="P-loop_NTPase"/>
</dbReference>
<dbReference type="GO" id="GO:0030983">
    <property type="term" value="F:mismatched DNA binding"/>
    <property type="evidence" value="ECO:0007669"/>
    <property type="project" value="InterPro"/>
</dbReference>
<evidence type="ECO:0000256" key="1">
    <source>
        <dbReference type="ARBA" id="ARBA00022741"/>
    </source>
</evidence>
<dbReference type="GeneID" id="19880729"/>
<evidence type="ECO:0000256" key="2">
    <source>
        <dbReference type="ARBA" id="ARBA00022840"/>
    </source>
</evidence>
<feature type="domain" description="DNA mismatch repair proteins mutS family" evidence="4">
    <location>
        <begin position="40"/>
        <end position="197"/>
    </location>
</feature>
<dbReference type="PANTHER" id="PTHR11361">
    <property type="entry name" value="DNA MISMATCH REPAIR PROTEIN MUTS FAMILY MEMBER"/>
    <property type="match status" value="1"/>
</dbReference>
<evidence type="ECO:0000256" key="3">
    <source>
        <dbReference type="ARBA" id="ARBA00023125"/>
    </source>
</evidence>
<dbReference type="InterPro" id="IPR045076">
    <property type="entry name" value="MutS"/>
</dbReference>
<dbReference type="SUPFAM" id="SSF52540">
    <property type="entry name" value="P-loop containing nucleoside triphosphate hydrolases"/>
    <property type="match status" value="1"/>
</dbReference>
<reference evidence="6" key="1">
    <citation type="submission" date="2011-05" db="EMBL/GenBank/DDBJ databases">
        <title>The genome sequence of Vittaforma corneae strain ATCC 50505.</title>
        <authorList>
            <consortium name="The Broad Institute Genome Sequencing Platform"/>
            <person name="Cuomo C."/>
            <person name="Didier E."/>
            <person name="Bowers L."/>
            <person name="Young S.K."/>
            <person name="Zeng Q."/>
            <person name="Gargeya S."/>
            <person name="Fitzgerald M."/>
            <person name="Haas B."/>
            <person name="Abouelleil A."/>
            <person name="Alvarado L."/>
            <person name="Arachchi H.M."/>
            <person name="Berlin A."/>
            <person name="Chapman S.B."/>
            <person name="Gearin G."/>
            <person name="Goldberg J."/>
            <person name="Griggs A."/>
            <person name="Gujja S."/>
            <person name="Hansen M."/>
            <person name="Heiman D."/>
            <person name="Howarth C."/>
            <person name="Larimer J."/>
            <person name="Lui A."/>
            <person name="MacDonald P.J.P."/>
            <person name="McCowen C."/>
            <person name="Montmayeur A."/>
            <person name="Murphy C."/>
            <person name="Neiman D."/>
            <person name="Pearson M."/>
            <person name="Priest M."/>
            <person name="Roberts A."/>
            <person name="Saif S."/>
            <person name="Shea T."/>
            <person name="Sisk P."/>
            <person name="Stolte C."/>
            <person name="Sykes S."/>
            <person name="Wortman J."/>
            <person name="Nusbaum C."/>
            <person name="Birren B."/>
        </authorList>
    </citation>
    <scope>NUCLEOTIDE SEQUENCE [LARGE SCALE GENOMIC DNA]</scope>
    <source>
        <strain evidence="6">ATCC 50505</strain>
    </source>
</reference>
<keyword evidence="1" id="KW-0547">Nucleotide-binding</keyword>
<gene>
    <name evidence="5" type="ORF">VICG_00011</name>
</gene>
<dbReference type="VEuPathDB" id="MicrosporidiaDB:VICG_00011"/>
<proteinExistence type="predicted"/>
<dbReference type="RefSeq" id="XP_007603464.1">
    <property type="nucleotide sequence ID" value="XM_007603402.1"/>
</dbReference>
<dbReference type="EMBL" id="JH370130">
    <property type="protein sequence ID" value="ELA42696.1"/>
    <property type="molecule type" value="Genomic_DNA"/>
</dbReference>
<evidence type="ECO:0000259" key="4">
    <source>
        <dbReference type="SMART" id="SM00534"/>
    </source>
</evidence>
<dbReference type="GO" id="GO:0140664">
    <property type="term" value="F:ATP-dependent DNA damage sensor activity"/>
    <property type="evidence" value="ECO:0007669"/>
    <property type="project" value="InterPro"/>
</dbReference>
<dbReference type="Pfam" id="PF00488">
    <property type="entry name" value="MutS_V"/>
    <property type="match status" value="1"/>
</dbReference>
<dbReference type="InterPro" id="IPR000432">
    <property type="entry name" value="DNA_mismatch_repair_MutS_C"/>
</dbReference>
<dbReference type="OMA" id="ERCINKQ"/>
<dbReference type="InParanoid" id="L2GPE3"/>
<protein>
    <recommendedName>
        <fullName evidence="4">DNA mismatch repair proteins mutS family domain-containing protein</fullName>
    </recommendedName>
</protein>
<dbReference type="Gene3D" id="3.40.50.300">
    <property type="entry name" value="P-loop containing nucleotide triphosphate hydrolases"/>
    <property type="match status" value="1"/>
</dbReference>
<name>L2GPE3_VITCO</name>
<keyword evidence="2" id="KW-0067">ATP-binding</keyword>
<dbReference type="HOGENOM" id="CLU_1332839_0_0_1"/>